<dbReference type="AlphaFoldDB" id="A0A9N9CFI8"/>
<gene>
    <name evidence="1" type="ORF">DERYTH_LOCUS7675</name>
</gene>
<dbReference type="EMBL" id="CAJVPY010003781">
    <property type="protein sequence ID" value="CAG8601695.1"/>
    <property type="molecule type" value="Genomic_DNA"/>
</dbReference>
<organism evidence="1 2">
    <name type="scientific">Dentiscutata erythropus</name>
    <dbReference type="NCBI Taxonomy" id="1348616"/>
    <lineage>
        <taxon>Eukaryota</taxon>
        <taxon>Fungi</taxon>
        <taxon>Fungi incertae sedis</taxon>
        <taxon>Mucoromycota</taxon>
        <taxon>Glomeromycotina</taxon>
        <taxon>Glomeromycetes</taxon>
        <taxon>Diversisporales</taxon>
        <taxon>Gigasporaceae</taxon>
        <taxon>Dentiscutata</taxon>
    </lineage>
</organism>
<feature type="non-terminal residue" evidence="1">
    <location>
        <position position="1"/>
    </location>
</feature>
<keyword evidence="2" id="KW-1185">Reference proteome</keyword>
<evidence type="ECO:0000313" key="2">
    <source>
        <dbReference type="Proteomes" id="UP000789405"/>
    </source>
</evidence>
<dbReference type="Proteomes" id="UP000789405">
    <property type="component" value="Unassembled WGS sequence"/>
</dbReference>
<sequence>INKDIKDLEAYIKASGTDAKGVARKKLENLTSDFGDVKDNLQS</sequence>
<proteinExistence type="predicted"/>
<accession>A0A9N9CFI8</accession>
<evidence type="ECO:0000313" key="1">
    <source>
        <dbReference type="EMBL" id="CAG8601695.1"/>
    </source>
</evidence>
<reference evidence="1" key="1">
    <citation type="submission" date="2021-06" db="EMBL/GenBank/DDBJ databases">
        <authorList>
            <person name="Kallberg Y."/>
            <person name="Tangrot J."/>
            <person name="Rosling A."/>
        </authorList>
    </citation>
    <scope>NUCLEOTIDE SEQUENCE</scope>
    <source>
        <strain evidence="1">MA453B</strain>
    </source>
</reference>
<comment type="caution">
    <text evidence="1">The sequence shown here is derived from an EMBL/GenBank/DDBJ whole genome shotgun (WGS) entry which is preliminary data.</text>
</comment>
<protein>
    <submittedName>
        <fullName evidence="1">18744_t:CDS:1</fullName>
    </submittedName>
</protein>
<name>A0A9N9CFI8_9GLOM</name>